<gene>
    <name evidence="2" type="ORF">OJ996_19410</name>
</gene>
<accession>A0ABT3G8H3</accession>
<reference evidence="2" key="1">
    <citation type="submission" date="2022-10" db="EMBL/GenBank/DDBJ databases">
        <title>Luteolibacter sp. GHJ8, whole genome shotgun sequencing project.</title>
        <authorList>
            <person name="Zhao G."/>
            <person name="Shen L."/>
        </authorList>
    </citation>
    <scope>NUCLEOTIDE SEQUENCE</scope>
    <source>
        <strain evidence="2">GHJ8</strain>
    </source>
</reference>
<keyword evidence="1" id="KW-0472">Membrane</keyword>
<dbReference type="RefSeq" id="WP_264515320.1">
    <property type="nucleotide sequence ID" value="NZ_JAPDDR010000010.1"/>
</dbReference>
<comment type="caution">
    <text evidence="2">The sequence shown here is derived from an EMBL/GenBank/DDBJ whole genome shotgun (WGS) entry which is preliminary data.</text>
</comment>
<keyword evidence="1" id="KW-0812">Transmembrane</keyword>
<sequence length="101" mass="11132">MNPPIPRPYLKYLWPAPTGLLVLLIGISTEKLGGRQTFLKVHVPLELGFTVCVFAAIVYSLRLIGKDRARAPRWIIMLNLIFGPLLLSCLVVGGIIAHLGE</sequence>
<evidence type="ECO:0000313" key="2">
    <source>
        <dbReference type="EMBL" id="MCW1915764.1"/>
    </source>
</evidence>
<feature type="transmembrane region" description="Helical" evidence="1">
    <location>
        <begin position="41"/>
        <end position="64"/>
    </location>
</feature>
<evidence type="ECO:0000256" key="1">
    <source>
        <dbReference type="SAM" id="Phobius"/>
    </source>
</evidence>
<organism evidence="2 3">
    <name type="scientific">Luteolibacter rhizosphaerae</name>
    <dbReference type="NCBI Taxonomy" id="2989719"/>
    <lineage>
        <taxon>Bacteria</taxon>
        <taxon>Pseudomonadati</taxon>
        <taxon>Verrucomicrobiota</taxon>
        <taxon>Verrucomicrobiia</taxon>
        <taxon>Verrucomicrobiales</taxon>
        <taxon>Verrucomicrobiaceae</taxon>
        <taxon>Luteolibacter</taxon>
    </lineage>
</organism>
<evidence type="ECO:0000313" key="3">
    <source>
        <dbReference type="Proteomes" id="UP001165653"/>
    </source>
</evidence>
<keyword evidence="3" id="KW-1185">Reference proteome</keyword>
<protein>
    <submittedName>
        <fullName evidence="2">Uncharacterized protein</fullName>
    </submittedName>
</protein>
<feature type="transmembrane region" description="Helical" evidence="1">
    <location>
        <begin position="76"/>
        <end position="99"/>
    </location>
</feature>
<keyword evidence="1" id="KW-1133">Transmembrane helix</keyword>
<proteinExistence type="predicted"/>
<name>A0ABT3G8H3_9BACT</name>
<feature type="transmembrane region" description="Helical" evidence="1">
    <location>
        <begin position="12"/>
        <end position="29"/>
    </location>
</feature>
<dbReference type="EMBL" id="JAPDDR010000010">
    <property type="protein sequence ID" value="MCW1915764.1"/>
    <property type="molecule type" value="Genomic_DNA"/>
</dbReference>
<dbReference type="Proteomes" id="UP001165653">
    <property type="component" value="Unassembled WGS sequence"/>
</dbReference>